<sequence>MHSSPVSRQSPIHSLPVELLSHIFLLGAHSLPDTLEEDTTSQELPLFNTDSVKTPLIYSAVCRHWRTVAHGTAALWTCICITIGSMQVAGPQKKHLNLSHITSYLSLSRKYPLNILLDARDPDWDFAEPEIPASSDFSDYVPPFTADDIRTIFSLLLPHLSRWQSIDVLTDTWAPMHTALCILDGPLMNKGAPLLQSLTLMRCNDYISHSPIFQPSNMKSPGLFSSFNYLEPNHLNLFPQLRILTLRGVHVAWSSLALSHPSLTSLELSSHCSNIRPTQSEFRGLLNSCPKLRSLIVNGSGFVSDGEDLSLKTGIRNINKNVKPALLLLLEELKIGYRSALEGCDILDIIYAPNTRHLSLEDATHPGEVDQVEADRLLLFIAGLHPSSISALKPSPLFPAIQKIVLKGVRAHTDTFRKLLLSIPHLQSLELYQIPTLMDVIRAMLPIPTIHVSTKTTYQRLLSSRSASPGSSLTSFSPSSPCPRLQEFCIRAMNISQEDLRFIAKEWILGRSETGAGSLKRLDIHLFDSTVPAPADIEGVRIFQVPLDIEEEGDVTLAQNTPEAQLDAEFQYGGMFNDPIFDAQYSPPMSSH</sequence>
<dbReference type="GO" id="GO:0019005">
    <property type="term" value="C:SCF ubiquitin ligase complex"/>
    <property type="evidence" value="ECO:0007669"/>
    <property type="project" value="TreeGrafter"/>
</dbReference>
<dbReference type="AlphaFoldDB" id="A0A9W8NR02"/>
<reference evidence="1 2" key="1">
    <citation type="journal article" date="2023" name="Proc. Natl. Acad. Sci. U.S.A.">
        <title>A global phylogenomic analysis of the shiitake genus Lentinula.</title>
        <authorList>
            <person name="Sierra-Patev S."/>
            <person name="Min B."/>
            <person name="Naranjo-Ortiz M."/>
            <person name="Looney B."/>
            <person name="Konkel Z."/>
            <person name="Slot J.C."/>
            <person name="Sakamoto Y."/>
            <person name="Steenwyk J.L."/>
            <person name="Rokas A."/>
            <person name="Carro J."/>
            <person name="Camarero S."/>
            <person name="Ferreira P."/>
            <person name="Molpeceres G."/>
            <person name="Ruiz-Duenas F.J."/>
            <person name="Serrano A."/>
            <person name="Henrissat B."/>
            <person name="Drula E."/>
            <person name="Hughes K.W."/>
            <person name="Mata J.L."/>
            <person name="Ishikawa N.K."/>
            <person name="Vargas-Isla R."/>
            <person name="Ushijima S."/>
            <person name="Smith C.A."/>
            <person name="Donoghue J."/>
            <person name="Ahrendt S."/>
            <person name="Andreopoulos W."/>
            <person name="He G."/>
            <person name="LaButti K."/>
            <person name="Lipzen A."/>
            <person name="Ng V."/>
            <person name="Riley R."/>
            <person name="Sandor L."/>
            <person name="Barry K."/>
            <person name="Martinez A.T."/>
            <person name="Xiao Y."/>
            <person name="Gibbons J.G."/>
            <person name="Terashima K."/>
            <person name="Grigoriev I.V."/>
            <person name="Hibbett D."/>
        </authorList>
    </citation>
    <scope>NUCLEOTIDE SEQUENCE [LARGE SCALE GENOMIC DNA]</scope>
    <source>
        <strain evidence="1 2">TFB7810</strain>
    </source>
</reference>
<evidence type="ECO:0000313" key="1">
    <source>
        <dbReference type="EMBL" id="KAJ3739118.1"/>
    </source>
</evidence>
<comment type="caution">
    <text evidence="1">The sequence shown here is derived from an EMBL/GenBank/DDBJ whole genome shotgun (WGS) entry which is preliminary data.</text>
</comment>
<dbReference type="Gene3D" id="3.80.10.10">
    <property type="entry name" value="Ribonuclease Inhibitor"/>
    <property type="match status" value="1"/>
</dbReference>
<dbReference type="InterPro" id="IPR032675">
    <property type="entry name" value="LRR_dom_sf"/>
</dbReference>
<proteinExistence type="predicted"/>
<gene>
    <name evidence="1" type="ORF">DFH05DRAFT_1530787</name>
</gene>
<protein>
    <recommendedName>
        <fullName evidence="3">F-box domain-containing protein</fullName>
    </recommendedName>
</protein>
<dbReference type="SUPFAM" id="SSF52047">
    <property type="entry name" value="RNI-like"/>
    <property type="match status" value="1"/>
</dbReference>
<evidence type="ECO:0008006" key="3">
    <source>
        <dbReference type="Google" id="ProtNLM"/>
    </source>
</evidence>
<keyword evidence="2" id="KW-1185">Reference proteome</keyword>
<dbReference type="Proteomes" id="UP001142393">
    <property type="component" value="Unassembled WGS sequence"/>
</dbReference>
<organism evidence="1 2">
    <name type="scientific">Lentinula detonsa</name>
    <dbReference type="NCBI Taxonomy" id="2804962"/>
    <lineage>
        <taxon>Eukaryota</taxon>
        <taxon>Fungi</taxon>
        <taxon>Dikarya</taxon>
        <taxon>Basidiomycota</taxon>
        <taxon>Agaricomycotina</taxon>
        <taxon>Agaricomycetes</taxon>
        <taxon>Agaricomycetidae</taxon>
        <taxon>Agaricales</taxon>
        <taxon>Marasmiineae</taxon>
        <taxon>Omphalotaceae</taxon>
        <taxon>Lentinula</taxon>
    </lineage>
</organism>
<dbReference type="Gene3D" id="1.20.1280.50">
    <property type="match status" value="1"/>
</dbReference>
<dbReference type="EMBL" id="JANVFU010000020">
    <property type="protein sequence ID" value="KAJ3739118.1"/>
    <property type="molecule type" value="Genomic_DNA"/>
</dbReference>
<evidence type="ECO:0000313" key="2">
    <source>
        <dbReference type="Proteomes" id="UP001142393"/>
    </source>
</evidence>
<dbReference type="PANTHER" id="PTHR13318">
    <property type="entry name" value="PARTNER OF PAIRED, ISOFORM B-RELATED"/>
    <property type="match status" value="1"/>
</dbReference>
<dbReference type="GO" id="GO:0031146">
    <property type="term" value="P:SCF-dependent proteasomal ubiquitin-dependent protein catabolic process"/>
    <property type="evidence" value="ECO:0007669"/>
    <property type="project" value="TreeGrafter"/>
</dbReference>
<accession>A0A9W8NR02</accession>
<name>A0A9W8NR02_9AGAR</name>